<dbReference type="OrthoDB" id="2016523at2759"/>
<organism evidence="2 3">
    <name type="scientific">Zasmidium cellare ATCC 36951</name>
    <dbReference type="NCBI Taxonomy" id="1080233"/>
    <lineage>
        <taxon>Eukaryota</taxon>
        <taxon>Fungi</taxon>
        <taxon>Dikarya</taxon>
        <taxon>Ascomycota</taxon>
        <taxon>Pezizomycotina</taxon>
        <taxon>Dothideomycetes</taxon>
        <taxon>Dothideomycetidae</taxon>
        <taxon>Mycosphaerellales</taxon>
        <taxon>Mycosphaerellaceae</taxon>
        <taxon>Zasmidium</taxon>
    </lineage>
</organism>
<evidence type="ECO:0000256" key="1">
    <source>
        <dbReference type="SAM" id="Phobius"/>
    </source>
</evidence>
<dbReference type="RefSeq" id="XP_033665137.1">
    <property type="nucleotide sequence ID" value="XM_033813455.1"/>
</dbReference>
<dbReference type="CDD" id="cd22189">
    <property type="entry name" value="PGAP4-like_fungal"/>
    <property type="match status" value="1"/>
</dbReference>
<dbReference type="AlphaFoldDB" id="A0A6A6CDJ4"/>
<feature type="transmembrane region" description="Helical" evidence="1">
    <location>
        <begin position="300"/>
        <end position="323"/>
    </location>
</feature>
<dbReference type="EMBL" id="ML993605">
    <property type="protein sequence ID" value="KAF2164248.1"/>
    <property type="molecule type" value="Genomic_DNA"/>
</dbReference>
<keyword evidence="3" id="KW-1185">Reference proteome</keyword>
<keyword evidence="1" id="KW-0812">Transmembrane</keyword>
<dbReference type="PANTHER" id="PTHR31410">
    <property type="entry name" value="TRANSMEMBRANE PROTEIN 246"/>
    <property type="match status" value="1"/>
</dbReference>
<feature type="transmembrane region" description="Helical" evidence="1">
    <location>
        <begin position="40"/>
        <end position="58"/>
    </location>
</feature>
<protein>
    <recommendedName>
        <fullName evidence="4">Integral membrane protein</fullName>
    </recommendedName>
</protein>
<dbReference type="PANTHER" id="PTHR31410:SF1">
    <property type="entry name" value="POST-GPI ATTACHMENT TO PROTEINS FACTOR 4"/>
    <property type="match status" value="1"/>
</dbReference>
<dbReference type="GO" id="GO:0000139">
    <property type="term" value="C:Golgi membrane"/>
    <property type="evidence" value="ECO:0007669"/>
    <property type="project" value="InterPro"/>
</dbReference>
<evidence type="ECO:0000313" key="3">
    <source>
        <dbReference type="Proteomes" id="UP000799537"/>
    </source>
</evidence>
<keyword evidence="1" id="KW-1133">Transmembrane helix</keyword>
<dbReference type="GeneID" id="54566727"/>
<accession>A0A6A6CDJ4</accession>
<dbReference type="Proteomes" id="UP000799537">
    <property type="component" value="Unassembled WGS sequence"/>
</dbReference>
<name>A0A6A6CDJ4_ZASCE</name>
<dbReference type="InterPro" id="IPR029675">
    <property type="entry name" value="PGAP4"/>
</dbReference>
<reference evidence="2" key="1">
    <citation type="journal article" date="2020" name="Stud. Mycol.">
        <title>101 Dothideomycetes genomes: a test case for predicting lifestyles and emergence of pathogens.</title>
        <authorList>
            <person name="Haridas S."/>
            <person name="Albert R."/>
            <person name="Binder M."/>
            <person name="Bloem J."/>
            <person name="Labutti K."/>
            <person name="Salamov A."/>
            <person name="Andreopoulos B."/>
            <person name="Baker S."/>
            <person name="Barry K."/>
            <person name="Bills G."/>
            <person name="Bluhm B."/>
            <person name="Cannon C."/>
            <person name="Castanera R."/>
            <person name="Culley D."/>
            <person name="Daum C."/>
            <person name="Ezra D."/>
            <person name="Gonzalez J."/>
            <person name="Henrissat B."/>
            <person name="Kuo A."/>
            <person name="Liang C."/>
            <person name="Lipzen A."/>
            <person name="Lutzoni F."/>
            <person name="Magnuson J."/>
            <person name="Mondo S."/>
            <person name="Nolan M."/>
            <person name="Ohm R."/>
            <person name="Pangilinan J."/>
            <person name="Park H.-J."/>
            <person name="Ramirez L."/>
            <person name="Alfaro M."/>
            <person name="Sun H."/>
            <person name="Tritt A."/>
            <person name="Yoshinaga Y."/>
            <person name="Zwiers L.-H."/>
            <person name="Turgeon B."/>
            <person name="Goodwin S."/>
            <person name="Spatafora J."/>
            <person name="Crous P."/>
            <person name="Grigoriev I."/>
        </authorList>
    </citation>
    <scope>NUCLEOTIDE SEQUENCE</scope>
    <source>
        <strain evidence="2">ATCC 36951</strain>
    </source>
</reference>
<dbReference type="GO" id="GO:0016757">
    <property type="term" value="F:glycosyltransferase activity"/>
    <property type="evidence" value="ECO:0007669"/>
    <property type="project" value="InterPro"/>
</dbReference>
<keyword evidence="1" id="KW-0472">Membrane</keyword>
<sequence length="447" mass="50207">MRTTNNTPGLTAKIWCGRRYQAYCCIATKCGLTPSRFTSYWVLFAFVVICTLFARSIASRDPGSWFFDPDVAYAPKYSAVRKWQAERFIASASHAAPRSSGTRTPQICVGIASVARSGARYLRTTVGSLLAGLDEPERDGIKLVVLIAHTDATTHPAYQEPWLSNLADEVLLYNLSQTERLYVDSLERDDVEHRTKGLYDYTYLLKACHAAGTPYIAMIEDDVIAMDGWYHRTIEGIKQAEARTFGNGFLYLRMFYTEEFLGWNSAYWTFYTFWSILTIATSAGLLCWARSSFAVIKGILTPRLLLFICAALIPWAIVLVFAVGRVTVFPLPEGVNEMNNFGCCAQGLVYPRHKATNLIDWYTSSRVGFADMLTEQYADEHEEQRWALTPSVLQHVGGKSSKPNDFGHGAKYSMSVAGTIWNFAFELNKVKELLEEHRLAAMNPAVL</sequence>
<proteinExistence type="predicted"/>
<gene>
    <name evidence="2" type="ORF">M409DRAFT_56935</name>
</gene>
<evidence type="ECO:0008006" key="4">
    <source>
        <dbReference type="Google" id="ProtNLM"/>
    </source>
</evidence>
<dbReference type="GO" id="GO:0006506">
    <property type="term" value="P:GPI anchor biosynthetic process"/>
    <property type="evidence" value="ECO:0007669"/>
    <property type="project" value="InterPro"/>
</dbReference>
<evidence type="ECO:0000313" key="2">
    <source>
        <dbReference type="EMBL" id="KAF2164248.1"/>
    </source>
</evidence>
<feature type="transmembrane region" description="Helical" evidence="1">
    <location>
        <begin position="268"/>
        <end position="288"/>
    </location>
</feature>